<dbReference type="InterPro" id="IPR054017">
    <property type="entry name" value="GKRP_SIS_2"/>
</dbReference>
<dbReference type="InterPro" id="IPR005486">
    <property type="entry name" value="Glucokinase_regulatory_CS"/>
</dbReference>
<dbReference type="GO" id="GO:1901135">
    <property type="term" value="P:carbohydrate derivative metabolic process"/>
    <property type="evidence" value="ECO:0007669"/>
    <property type="project" value="InterPro"/>
</dbReference>
<evidence type="ECO:0000313" key="4">
    <source>
        <dbReference type="Proteomes" id="UP000005408"/>
    </source>
</evidence>
<dbReference type="InterPro" id="IPR040190">
    <property type="entry name" value="MURQ/GCKR"/>
</dbReference>
<feature type="domain" description="SIS" evidence="2">
    <location>
        <begin position="302"/>
        <end position="474"/>
    </location>
</feature>
<dbReference type="PROSITE" id="PS01272">
    <property type="entry name" value="GCKR"/>
    <property type="match status" value="1"/>
</dbReference>
<proteinExistence type="predicted"/>
<dbReference type="GO" id="GO:0005829">
    <property type="term" value="C:cytosol"/>
    <property type="evidence" value="ECO:0007669"/>
    <property type="project" value="TreeGrafter"/>
</dbReference>
<dbReference type="GO" id="GO:0042593">
    <property type="term" value="P:glucose homeostasis"/>
    <property type="evidence" value="ECO:0007669"/>
    <property type="project" value="TreeGrafter"/>
</dbReference>
<dbReference type="GO" id="GO:0070095">
    <property type="term" value="F:fructose-6-phosphate binding"/>
    <property type="evidence" value="ECO:0007669"/>
    <property type="project" value="TreeGrafter"/>
</dbReference>
<dbReference type="GO" id="GO:0005654">
    <property type="term" value="C:nucleoplasm"/>
    <property type="evidence" value="ECO:0007669"/>
    <property type="project" value="TreeGrafter"/>
</dbReference>
<dbReference type="Gene3D" id="3.40.50.12620">
    <property type="match status" value="1"/>
</dbReference>
<evidence type="ECO:0000313" key="3">
    <source>
        <dbReference type="EnsemblMetazoa" id="G2453.13:cds"/>
    </source>
</evidence>
<name>A0A8W8KPR9_MAGGI</name>
<dbReference type="Gene3D" id="3.40.50.10490">
    <property type="entry name" value="Glucose-6-phosphate isomerase like protein, domain 1"/>
    <property type="match status" value="1"/>
</dbReference>
<evidence type="ECO:0000256" key="1">
    <source>
        <dbReference type="ARBA" id="ARBA00023277"/>
    </source>
</evidence>
<accession>A0A8W8KPR9</accession>
<dbReference type="AlphaFoldDB" id="A0A8W8KPR9"/>
<dbReference type="PROSITE" id="PS51464">
    <property type="entry name" value="SIS"/>
    <property type="match status" value="2"/>
</dbReference>
<reference evidence="3" key="1">
    <citation type="submission" date="2022-08" db="UniProtKB">
        <authorList>
            <consortium name="EnsemblMetazoa"/>
        </authorList>
    </citation>
    <scope>IDENTIFICATION</scope>
    <source>
        <strain evidence="3">05x7-T-G4-1.051#20</strain>
    </source>
</reference>
<sequence length="585" mass="63948">MPTISLKAGAMSVPVTEAVNPITKNVDVASPLEIVSLLHKCDKEIFEGWNEYKSLYDEEVLATLDKIITVAASIIENAASGLIVLSGCGTSGRIAFLTARTFNAKLSELSRTPCFKYLIAGRDKALFTSQEAPEDDPVCGVEMLKEITDGKTKVLFIGITCGLSAPYVGGQLQYCMENLGVFTPVVLGFNPTHLARNNPIEKWESTFLQVINKMEEMKSSSNVFILNPVVGPEPITGSSRMKSGSATKVLLETIFTGAILSAKSGDRPWQTKSFIQSYQVVCNNLYNAKGSMEAVAQIVELAGNSLKSNGSIYYVGEGTLGIMGMIDASECPPTYGASLSDVRGFLDRGYKSFRNNDGDLSSLGLHFQISFNDMIKDILPHVKPFDVVIYITSDGNVDQRMTKCLCKKALISFAPKSSTVISTDVEVNMSLPKEALISLIGETAFQQFSMLFEEISTKWILNAITTGTHVMKGKVFQNMMVDLKVSNNKLFHRAIGIIQRFSELSLEDSKDCLLRSIYNTDNLSEEIRERPISCHIEAATPLSQVVPRALLSAILSCSVSESQRLLDKEPVIQKVISQTLSGVNQ</sequence>
<dbReference type="InterPro" id="IPR001347">
    <property type="entry name" value="SIS_dom"/>
</dbReference>
<keyword evidence="1" id="KW-0119">Carbohydrate metabolism</keyword>
<dbReference type="SUPFAM" id="SSF53697">
    <property type="entry name" value="SIS domain"/>
    <property type="match status" value="2"/>
</dbReference>
<dbReference type="PANTHER" id="PTHR10088">
    <property type="entry name" value="GLUCOKINASE REGULATORY PROTEIN"/>
    <property type="match status" value="1"/>
</dbReference>
<dbReference type="GO" id="GO:0030246">
    <property type="term" value="F:carbohydrate binding"/>
    <property type="evidence" value="ECO:0007669"/>
    <property type="project" value="TreeGrafter"/>
</dbReference>
<dbReference type="Gene3D" id="1.10.8.1080">
    <property type="match status" value="1"/>
</dbReference>
<dbReference type="GO" id="GO:0009750">
    <property type="term" value="P:response to fructose"/>
    <property type="evidence" value="ECO:0007669"/>
    <property type="project" value="TreeGrafter"/>
</dbReference>
<dbReference type="GO" id="GO:0019899">
    <property type="term" value="F:enzyme binding"/>
    <property type="evidence" value="ECO:0007669"/>
    <property type="project" value="TreeGrafter"/>
</dbReference>
<dbReference type="InterPro" id="IPR046348">
    <property type="entry name" value="SIS_dom_sf"/>
</dbReference>
<feature type="domain" description="SIS" evidence="2">
    <location>
        <begin position="71"/>
        <end position="264"/>
    </location>
</feature>
<dbReference type="Pfam" id="PF22645">
    <property type="entry name" value="GKRP_SIS_N"/>
    <property type="match status" value="1"/>
</dbReference>
<dbReference type="Pfam" id="PF20741">
    <property type="entry name" value="GKRP-like_C"/>
    <property type="match status" value="1"/>
</dbReference>
<dbReference type="Pfam" id="PF22198">
    <property type="entry name" value="GKRP_SIS_2"/>
    <property type="match status" value="1"/>
</dbReference>
<dbReference type="GO" id="GO:0004857">
    <property type="term" value="F:enzyme inhibitor activity"/>
    <property type="evidence" value="ECO:0007669"/>
    <property type="project" value="TreeGrafter"/>
</dbReference>
<keyword evidence="4" id="KW-1185">Reference proteome</keyword>
<dbReference type="EnsemblMetazoa" id="G2453.13">
    <property type="protein sequence ID" value="G2453.13:cds"/>
    <property type="gene ID" value="G2453"/>
</dbReference>
<evidence type="ECO:0000259" key="2">
    <source>
        <dbReference type="PROSITE" id="PS51464"/>
    </source>
</evidence>
<organism evidence="3 4">
    <name type="scientific">Magallana gigas</name>
    <name type="common">Pacific oyster</name>
    <name type="synonym">Crassostrea gigas</name>
    <dbReference type="NCBI Taxonomy" id="29159"/>
    <lineage>
        <taxon>Eukaryota</taxon>
        <taxon>Metazoa</taxon>
        <taxon>Spiralia</taxon>
        <taxon>Lophotrochozoa</taxon>
        <taxon>Mollusca</taxon>
        <taxon>Bivalvia</taxon>
        <taxon>Autobranchia</taxon>
        <taxon>Pteriomorphia</taxon>
        <taxon>Ostreida</taxon>
        <taxon>Ostreoidea</taxon>
        <taxon>Ostreidae</taxon>
        <taxon>Magallana</taxon>
    </lineage>
</organism>
<dbReference type="PANTHER" id="PTHR10088:SF4">
    <property type="entry name" value="GLUCOKINASE REGULATORY PROTEIN"/>
    <property type="match status" value="1"/>
</dbReference>
<protein>
    <recommendedName>
        <fullName evidence="2">SIS domain-containing protein</fullName>
    </recommendedName>
</protein>
<dbReference type="Proteomes" id="UP000005408">
    <property type="component" value="Unassembled WGS sequence"/>
</dbReference>